<comment type="catalytic activity">
    <reaction evidence="10">
        <text>L-threonine(in) + Na(+)(in) = L-threonine(out) + Na(+)(out)</text>
        <dbReference type="Rhea" id="RHEA:69999"/>
        <dbReference type="ChEBI" id="CHEBI:29101"/>
        <dbReference type="ChEBI" id="CHEBI:57926"/>
    </reaction>
</comment>
<dbReference type="PRINTS" id="PR00173">
    <property type="entry name" value="EDTRNSPORT"/>
</dbReference>
<feature type="transmembrane region" description="Helical" evidence="10">
    <location>
        <begin position="21"/>
        <end position="46"/>
    </location>
</feature>
<dbReference type="NCBIfam" id="NF010151">
    <property type="entry name" value="PRK13628.1"/>
    <property type="match status" value="1"/>
</dbReference>
<dbReference type="PANTHER" id="PTHR42865">
    <property type="entry name" value="PROTON/GLUTAMATE-ASPARTATE SYMPORTER"/>
    <property type="match status" value="1"/>
</dbReference>
<dbReference type="InterPro" id="IPR001991">
    <property type="entry name" value="Na-dicarboxylate_symporter"/>
</dbReference>
<dbReference type="Gene3D" id="1.10.3860.10">
    <property type="entry name" value="Sodium:dicarboxylate symporter"/>
    <property type="match status" value="1"/>
</dbReference>
<evidence type="ECO:0000256" key="5">
    <source>
        <dbReference type="ARBA" id="ARBA00022692"/>
    </source>
</evidence>
<organism evidence="11 12">
    <name type="scientific">Pseudomonas versuta</name>
    <dbReference type="NCBI Taxonomy" id="1788301"/>
    <lineage>
        <taxon>Bacteria</taxon>
        <taxon>Pseudomonadati</taxon>
        <taxon>Pseudomonadota</taxon>
        <taxon>Gammaproteobacteria</taxon>
        <taxon>Pseudomonadales</taxon>
        <taxon>Pseudomonadaceae</taxon>
        <taxon>Pseudomonas</taxon>
    </lineage>
</organism>
<proteinExistence type="inferred from homology"/>
<keyword evidence="2 10" id="KW-0813">Transport</keyword>
<comment type="subcellular location">
    <subcellularLocation>
        <location evidence="10">Cell membrane</location>
        <topology evidence="10">Multi-pass membrane protein</topology>
    </subcellularLocation>
    <subcellularLocation>
        <location evidence="1">Membrane</location>
        <topology evidence="1">Multi-pass membrane protein</topology>
    </subcellularLocation>
</comment>
<evidence type="ECO:0000256" key="1">
    <source>
        <dbReference type="ARBA" id="ARBA00004141"/>
    </source>
</evidence>
<feature type="transmembrane region" description="Helical" evidence="10">
    <location>
        <begin position="211"/>
        <end position="236"/>
    </location>
</feature>
<dbReference type="GO" id="GO:0005886">
    <property type="term" value="C:plasma membrane"/>
    <property type="evidence" value="ECO:0007669"/>
    <property type="project" value="UniProtKB-SubCell"/>
</dbReference>
<reference evidence="11 12" key="1">
    <citation type="submission" date="2016-11" db="EMBL/GenBank/DDBJ databases">
        <title>Draft genome of Pseudomonas versuta A4R1.12.</title>
        <authorList>
            <person name="See-Too W.-S."/>
        </authorList>
    </citation>
    <scope>NUCLEOTIDE SEQUENCE [LARGE SCALE GENOMIC DNA]</scope>
    <source>
        <strain evidence="11 12">A4R1.12</strain>
    </source>
</reference>
<comment type="function">
    <text evidence="10">Involved in the import of serine and threonine into the cell, with the concomitant import of sodium (symport system).</text>
</comment>
<evidence type="ECO:0000256" key="8">
    <source>
        <dbReference type="ARBA" id="ARBA00022989"/>
    </source>
</evidence>
<protein>
    <recommendedName>
        <fullName evidence="10">Serine/threonine transporter SstT</fullName>
    </recommendedName>
    <alternativeName>
        <fullName evidence="10">Na(+)/serine-threonine symporter</fullName>
    </alternativeName>
</protein>
<dbReference type="RefSeq" id="WP_073510509.1">
    <property type="nucleotide sequence ID" value="NZ_CP078563.1"/>
</dbReference>
<dbReference type="SUPFAM" id="SSF118215">
    <property type="entry name" value="Proton glutamate symport protein"/>
    <property type="match status" value="1"/>
</dbReference>
<dbReference type="AlphaFoldDB" id="A0A853ZPZ3"/>
<keyword evidence="4" id="KW-0997">Cell inner membrane</keyword>
<sequence length="407" mass="42118">MTDAPPSLLQKLKRTSLVTQIVIGLIAGILLAWLAPAAALSVAFIGKVFVSALKAVAPILVFVLVMASIANHKHGQETHIRPILVLYLFGTFAAAVVAVIASMMFPSSLVLVTENIAIAAPGGISEVMQSLLLSVVDNPVSALMNANFIGILAWAIGMGVAIRHAGDTTRTVLSDLSNGVTVIVRVVIRFAPLGIFGLVASTLATSGFGALLGYLHLLAVLIGSMLFVALVMNPLIVFWKLRRNPYPLVFLCLRESGITAFFTRSSAANIPVNMALSERLGLHEDTYSVSIPLGATINMAGAAITITVLSLAAVHTLGIEVDIPTAILLSVVAAICACGASGVAGGSLLLIPLACSLFGIPSEIAMQVVAVGFIIGILQDSAETALNSSTDVLFTAAACMAKEEPAS</sequence>
<keyword evidence="7 10" id="KW-0029">Amino-acid transport</keyword>
<accession>A0A853ZPZ3</accession>
<dbReference type="GO" id="GO:0005295">
    <property type="term" value="F:neutral L-amino acid:sodium symporter activity"/>
    <property type="evidence" value="ECO:0007669"/>
    <property type="project" value="TreeGrafter"/>
</dbReference>
<dbReference type="Pfam" id="PF00375">
    <property type="entry name" value="SDF"/>
    <property type="match status" value="1"/>
</dbReference>
<dbReference type="Proteomes" id="UP000185990">
    <property type="component" value="Unassembled WGS sequence"/>
</dbReference>
<dbReference type="InterPro" id="IPR023025">
    <property type="entry name" value="Ser_Thr_transp_SstT"/>
</dbReference>
<feature type="transmembrane region" description="Helical" evidence="10">
    <location>
        <begin position="142"/>
        <end position="162"/>
    </location>
</feature>
<name>A0A853ZPZ3_9PSED</name>
<evidence type="ECO:0000256" key="10">
    <source>
        <dbReference type="HAMAP-Rule" id="MF_01582"/>
    </source>
</evidence>
<evidence type="ECO:0000256" key="6">
    <source>
        <dbReference type="ARBA" id="ARBA00022847"/>
    </source>
</evidence>
<gene>
    <name evidence="10" type="primary">sstT</name>
    <name evidence="11" type="ORF">BOH74_20630</name>
</gene>
<feature type="transmembrane region" description="Helical" evidence="10">
    <location>
        <begin position="52"/>
        <end position="71"/>
    </location>
</feature>
<evidence type="ECO:0000256" key="9">
    <source>
        <dbReference type="ARBA" id="ARBA00023136"/>
    </source>
</evidence>
<comment type="caution">
    <text evidence="11">The sequence shown here is derived from an EMBL/GenBank/DDBJ whole genome shotgun (WGS) entry which is preliminary data.</text>
</comment>
<evidence type="ECO:0000313" key="11">
    <source>
        <dbReference type="EMBL" id="OKA18119.1"/>
    </source>
</evidence>
<feature type="transmembrane region" description="Helical" evidence="10">
    <location>
        <begin position="182"/>
        <end position="205"/>
    </location>
</feature>
<keyword evidence="9 10" id="KW-0472">Membrane</keyword>
<dbReference type="PANTHER" id="PTHR42865:SF8">
    <property type="entry name" value="SERINE_THREONINE TRANSPORTER SSTT"/>
    <property type="match status" value="1"/>
</dbReference>
<dbReference type="InterPro" id="IPR036458">
    <property type="entry name" value="Na:dicarbo_symporter_sf"/>
</dbReference>
<dbReference type="GO" id="GO:0015826">
    <property type="term" value="P:threonine transport"/>
    <property type="evidence" value="ECO:0007669"/>
    <property type="project" value="InterPro"/>
</dbReference>
<dbReference type="GO" id="GO:0032329">
    <property type="term" value="P:serine transport"/>
    <property type="evidence" value="ECO:0007669"/>
    <property type="project" value="InterPro"/>
</dbReference>
<keyword evidence="5 10" id="KW-0812">Transmembrane</keyword>
<keyword evidence="6 10" id="KW-0769">Symport</keyword>
<feature type="transmembrane region" description="Helical" evidence="10">
    <location>
        <begin position="326"/>
        <end position="351"/>
    </location>
</feature>
<evidence type="ECO:0000256" key="3">
    <source>
        <dbReference type="ARBA" id="ARBA00022475"/>
    </source>
</evidence>
<dbReference type="FunFam" id="1.10.3860.10:FF:000003">
    <property type="entry name" value="Serine/threonine transporter sstT"/>
    <property type="match status" value="1"/>
</dbReference>
<evidence type="ECO:0000256" key="7">
    <source>
        <dbReference type="ARBA" id="ARBA00022970"/>
    </source>
</evidence>
<evidence type="ECO:0000313" key="12">
    <source>
        <dbReference type="Proteomes" id="UP000185990"/>
    </source>
</evidence>
<feature type="transmembrane region" description="Helical" evidence="10">
    <location>
        <begin position="83"/>
        <end position="105"/>
    </location>
</feature>
<evidence type="ECO:0000256" key="2">
    <source>
        <dbReference type="ARBA" id="ARBA00022448"/>
    </source>
</evidence>
<dbReference type="HAMAP" id="MF_01582">
    <property type="entry name" value="Ser_Thr_transp_SstT"/>
    <property type="match status" value="1"/>
</dbReference>
<evidence type="ECO:0000256" key="4">
    <source>
        <dbReference type="ARBA" id="ARBA00022519"/>
    </source>
</evidence>
<keyword evidence="3 10" id="KW-1003">Cell membrane</keyword>
<comment type="catalytic activity">
    <reaction evidence="10">
        <text>L-serine(in) + Na(+)(in) = L-serine(out) + Na(+)(out)</text>
        <dbReference type="Rhea" id="RHEA:29575"/>
        <dbReference type="ChEBI" id="CHEBI:29101"/>
        <dbReference type="ChEBI" id="CHEBI:33384"/>
    </reaction>
</comment>
<feature type="transmembrane region" description="Helical" evidence="10">
    <location>
        <begin position="357"/>
        <end position="378"/>
    </location>
</feature>
<dbReference type="EMBL" id="MPJD01000040">
    <property type="protein sequence ID" value="OKA18119.1"/>
    <property type="molecule type" value="Genomic_DNA"/>
</dbReference>
<comment type="similarity">
    <text evidence="10">Belongs to the dicarboxylate/amino acid:cation symporter (DAACS) (TC 2.A.23) family.</text>
</comment>
<feature type="transmembrane region" description="Helical" evidence="10">
    <location>
        <begin position="287"/>
        <end position="314"/>
    </location>
</feature>
<keyword evidence="8 10" id="KW-1133">Transmembrane helix</keyword>